<dbReference type="RefSeq" id="WP_073027888.1">
    <property type="nucleotide sequence ID" value="NZ_FQZS01000038.1"/>
</dbReference>
<keyword evidence="3" id="KW-1185">Reference proteome</keyword>
<keyword evidence="2" id="KW-0808">Transferase</keyword>
<gene>
    <name evidence="2" type="ORF">SAMN02745176_03392</name>
</gene>
<dbReference type="Proteomes" id="UP000184442">
    <property type="component" value="Unassembled WGS sequence"/>
</dbReference>
<keyword evidence="1" id="KW-1133">Transmembrane helix</keyword>
<dbReference type="InterPro" id="IPR043130">
    <property type="entry name" value="CDP-OH_PTrfase_TM_dom"/>
</dbReference>
<dbReference type="OrthoDB" id="9777147at2"/>
<dbReference type="GO" id="GO:0008654">
    <property type="term" value="P:phospholipid biosynthetic process"/>
    <property type="evidence" value="ECO:0007669"/>
    <property type="project" value="InterPro"/>
</dbReference>
<dbReference type="GO" id="GO:0016780">
    <property type="term" value="F:phosphotransferase activity, for other substituted phosphate groups"/>
    <property type="evidence" value="ECO:0007669"/>
    <property type="project" value="InterPro"/>
</dbReference>
<dbReference type="InterPro" id="IPR000462">
    <property type="entry name" value="CDP-OH_P_trans"/>
</dbReference>
<dbReference type="STRING" id="1122184.SAMN02745176_03392"/>
<dbReference type="Pfam" id="PF01066">
    <property type="entry name" value="CDP-OH_P_transf"/>
    <property type="match status" value="1"/>
</dbReference>
<feature type="transmembrane region" description="Helical" evidence="1">
    <location>
        <begin position="188"/>
        <end position="205"/>
    </location>
</feature>
<dbReference type="EMBL" id="FQZS01000038">
    <property type="protein sequence ID" value="SHJ37742.1"/>
    <property type="molecule type" value="Genomic_DNA"/>
</dbReference>
<organism evidence="2 3">
    <name type="scientific">Lutispora thermophila DSM 19022</name>
    <dbReference type="NCBI Taxonomy" id="1122184"/>
    <lineage>
        <taxon>Bacteria</taxon>
        <taxon>Bacillati</taxon>
        <taxon>Bacillota</taxon>
        <taxon>Clostridia</taxon>
        <taxon>Lutisporales</taxon>
        <taxon>Lutisporaceae</taxon>
        <taxon>Lutispora</taxon>
    </lineage>
</organism>
<feature type="transmembrane region" description="Helical" evidence="1">
    <location>
        <begin position="7"/>
        <end position="25"/>
    </location>
</feature>
<feature type="transmembrane region" description="Helical" evidence="1">
    <location>
        <begin position="95"/>
        <end position="119"/>
    </location>
</feature>
<keyword evidence="1" id="KW-0812">Transmembrane</keyword>
<protein>
    <submittedName>
        <fullName evidence="2">CDP-diacylglycerol---serine O-phosphatidyltransferase</fullName>
    </submittedName>
</protein>
<dbReference type="AlphaFoldDB" id="A0A1M6ITI1"/>
<sequence>MIGFYNYTVIITYIGLASSVFGITQLINGRFRTAICCLALSGLCDMFDGKIARTKKDRTAEEKLFGIQIDSLSDVICFGIFPAMISYMLGVRGVVGGLIITFYCIAAVIRLGFFNVLETRRQQEEDGANKYYYGLPVTSISVILPLVFLLNFVLPPGMLEYVLMGNLLVVGILFIVKFKFMKPTNRQLTILVLIVACAVLVNMLFSEYRIRHTIDYEKPLIKAIEEVIE</sequence>
<feature type="transmembrane region" description="Helical" evidence="1">
    <location>
        <begin position="158"/>
        <end position="176"/>
    </location>
</feature>
<reference evidence="2 3" key="1">
    <citation type="submission" date="2016-11" db="EMBL/GenBank/DDBJ databases">
        <authorList>
            <person name="Jaros S."/>
            <person name="Januszkiewicz K."/>
            <person name="Wedrychowicz H."/>
        </authorList>
    </citation>
    <scope>NUCLEOTIDE SEQUENCE [LARGE SCALE GENOMIC DNA]</scope>
    <source>
        <strain evidence="2 3">DSM 19022</strain>
    </source>
</reference>
<evidence type="ECO:0000256" key="1">
    <source>
        <dbReference type="SAM" id="Phobius"/>
    </source>
</evidence>
<dbReference type="GO" id="GO:0016020">
    <property type="term" value="C:membrane"/>
    <property type="evidence" value="ECO:0007669"/>
    <property type="project" value="InterPro"/>
</dbReference>
<name>A0A1M6ITI1_9FIRM</name>
<feature type="transmembrane region" description="Helical" evidence="1">
    <location>
        <begin position="131"/>
        <end position="152"/>
    </location>
</feature>
<proteinExistence type="predicted"/>
<feature type="transmembrane region" description="Helical" evidence="1">
    <location>
        <begin position="69"/>
        <end position="89"/>
    </location>
</feature>
<accession>A0A1M6ITI1</accession>
<dbReference type="Gene3D" id="1.20.120.1760">
    <property type="match status" value="1"/>
</dbReference>
<keyword evidence="1" id="KW-0472">Membrane</keyword>
<evidence type="ECO:0000313" key="3">
    <source>
        <dbReference type="Proteomes" id="UP000184442"/>
    </source>
</evidence>
<evidence type="ECO:0000313" key="2">
    <source>
        <dbReference type="EMBL" id="SHJ37742.1"/>
    </source>
</evidence>